<evidence type="ECO:0000256" key="1">
    <source>
        <dbReference type="SAM" id="MobiDB-lite"/>
    </source>
</evidence>
<dbReference type="FunCoup" id="F0ZH41">
    <property type="interactions" value="373"/>
</dbReference>
<dbReference type="InParanoid" id="F0ZH41"/>
<feature type="chain" id="PRO_5003261694" evidence="2">
    <location>
        <begin position="23"/>
        <end position="125"/>
    </location>
</feature>
<evidence type="ECO:0000313" key="4">
    <source>
        <dbReference type="Proteomes" id="UP000001064"/>
    </source>
</evidence>
<feature type="compositionally biased region" description="Basic and acidic residues" evidence="1">
    <location>
        <begin position="82"/>
        <end position="104"/>
    </location>
</feature>
<evidence type="ECO:0000313" key="3">
    <source>
        <dbReference type="EMBL" id="EGC36708.1"/>
    </source>
</evidence>
<evidence type="ECO:0000256" key="2">
    <source>
        <dbReference type="SAM" id="SignalP"/>
    </source>
</evidence>
<feature type="compositionally biased region" description="Low complexity" evidence="1">
    <location>
        <begin position="109"/>
        <end position="125"/>
    </location>
</feature>
<reference evidence="4" key="1">
    <citation type="journal article" date="2011" name="Genome Biol.">
        <title>Comparative genomics of the social amoebae Dictyostelium discoideum and Dictyostelium purpureum.</title>
        <authorList>
            <consortium name="US DOE Joint Genome Institute (JGI-PGF)"/>
            <person name="Sucgang R."/>
            <person name="Kuo A."/>
            <person name="Tian X."/>
            <person name="Salerno W."/>
            <person name="Parikh A."/>
            <person name="Feasley C.L."/>
            <person name="Dalin E."/>
            <person name="Tu H."/>
            <person name="Huang E."/>
            <person name="Barry K."/>
            <person name="Lindquist E."/>
            <person name="Shapiro H."/>
            <person name="Bruce D."/>
            <person name="Schmutz J."/>
            <person name="Salamov A."/>
            <person name="Fey P."/>
            <person name="Gaudet P."/>
            <person name="Anjard C."/>
            <person name="Babu M.M."/>
            <person name="Basu S."/>
            <person name="Bushmanova Y."/>
            <person name="van der Wel H."/>
            <person name="Katoh-Kurasawa M."/>
            <person name="Dinh C."/>
            <person name="Coutinho P.M."/>
            <person name="Saito T."/>
            <person name="Elias M."/>
            <person name="Schaap P."/>
            <person name="Kay R.R."/>
            <person name="Henrissat B."/>
            <person name="Eichinger L."/>
            <person name="Rivero F."/>
            <person name="Putnam N.H."/>
            <person name="West C.M."/>
            <person name="Loomis W.F."/>
            <person name="Chisholm R.L."/>
            <person name="Shaulsky G."/>
            <person name="Strassmann J.E."/>
            <person name="Queller D.C."/>
            <person name="Kuspa A."/>
            <person name="Grigoriev I.V."/>
        </authorList>
    </citation>
    <scope>NUCLEOTIDE SEQUENCE [LARGE SCALE GENOMIC DNA]</scope>
    <source>
        <strain evidence="4">QSDP1</strain>
    </source>
</reference>
<dbReference type="eggNOG" id="ENOG502RIQ0">
    <property type="taxonomic scope" value="Eukaryota"/>
</dbReference>
<proteinExistence type="predicted"/>
<dbReference type="VEuPathDB" id="AmoebaDB:DICPUDRAFT_150733"/>
<keyword evidence="4" id="KW-1185">Reference proteome</keyword>
<feature type="region of interest" description="Disordered" evidence="1">
    <location>
        <begin position="82"/>
        <end position="125"/>
    </location>
</feature>
<gene>
    <name evidence="3" type="ORF">DICPUDRAFT_150733</name>
</gene>
<dbReference type="EMBL" id="GL871018">
    <property type="protein sequence ID" value="EGC36708.1"/>
    <property type="molecule type" value="Genomic_DNA"/>
</dbReference>
<dbReference type="Proteomes" id="UP000001064">
    <property type="component" value="Unassembled WGS sequence"/>
</dbReference>
<dbReference type="OMA" id="AQIMKFI"/>
<dbReference type="GeneID" id="10504145"/>
<name>F0ZH41_DICPU</name>
<protein>
    <submittedName>
        <fullName evidence="3">Uncharacterized protein</fullName>
    </submittedName>
</protein>
<sequence length="125" mass="14640">MLTKRFFAALATFFVPIIALSALTKTVQKDVDADLNNLQKKQSSEYKESRENNQEIFKYIMNSTKNNNQDFFTGLEKEMRDLNTMKNRNDENEKVDDTKKEIINKNKNKNNNKNNNNNTNNTPQK</sequence>
<dbReference type="AlphaFoldDB" id="F0ZH41"/>
<dbReference type="RefSeq" id="XP_003286733.1">
    <property type="nucleotide sequence ID" value="XM_003286685.1"/>
</dbReference>
<dbReference type="OrthoDB" id="17625at2759"/>
<accession>F0ZH41</accession>
<feature type="signal peptide" evidence="2">
    <location>
        <begin position="1"/>
        <end position="22"/>
    </location>
</feature>
<organism evidence="3 4">
    <name type="scientific">Dictyostelium purpureum</name>
    <name type="common">Slime mold</name>
    <dbReference type="NCBI Taxonomy" id="5786"/>
    <lineage>
        <taxon>Eukaryota</taxon>
        <taxon>Amoebozoa</taxon>
        <taxon>Evosea</taxon>
        <taxon>Eumycetozoa</taxon>
        <taxon>Dictyostelia</taxon>
        <taxon>Dictyosteliales</taxon>
        <taxon>Dictyosteliaceae</taxon>
        <taxon>Dictyostelium</taxon>
    </lineage>
</organism>
<keyword evidence="2" id="KW-0732">Signal</keyword>
<dbReference type="KEGG" id="dpp:DICPUDRAFT_150733"/>